<name>A0A077NXS2_XENBV</name>
<comment type="caution">
    <text evidence="1">The sequence shown here is derived from an EMBL/GenBank/DDBJ whole genome shotgun (WGS) entry which is preliminary data.</text>
</comment>
<protein>
    <submittedName>
        <fullName evidence="1">Uncharacterized protein</fullName>
    </submittedName>
</protein>
<dbReference type="Proteomes" id="UP000028483">
    <property type="component" value="Unassembled WGS sequence"/>
</dbReference>
<accession>A0A077NXS2</accession>
<evidence type="ECO:0000313" key="1">
    <source>
        <dbReference type="EMBL" id="CDH06972.1"/>
    </source>
</evidence>
<organism evidence="1">
    <name type="scientific">Xenorhabdus bovienii str. oregonense</name>
    <dbReference type="NCBI Taxonomy" id="1398202"/>
    <lineage>
        <taxon>Bacteria</taxon>
        <taxon>Pseudomonadati</taxon>
        <taxon>Pseudomonadota</taxon>
        <taxon>Gammaproteobacteria</taxon>
        <taxon>Enterobacterales</taxon>
        <taxon>Morganellaceae</taxon>
        <taxon>Xenorhabdus</taxon>
    </lineage>
</organism>
<reference evidence="1" key="1">
    <citation type="submission" date="2013-07" db="EMBL/GenBank/DDBJ databases">
        <title>Sub-species coevolution in mutualistic symbiosis.</title>
        <authorList>
            <person name="Murfin K."/>
            <person name="Klassen J."/>
            <person name="Lee M."/>
            <person name="Forst S."/>
            <person name="Stock P."/>
            <person name="Goodrich-Blair H."/>
        </authorList>
    </citation>
    <scope>NUCLEOTIDE SEQUENCE [LARGE SCALE GENOMIC DNA]</scope>
    <source>
        <strain evidence="1">Oregonense</strain>
    </source>
</reference>
<proteinExistence type="predicted"/>
<sequence>MSKTVVHDKETEGVQALWAKEVVIQMINDCELNGQKITITPYFKGVVAL</sequence>
<dbReference type="EMBL" id="CBSX010000170">
    <property type="protein sequence ID" value="CDH06972.1"/>
    <property type="molecule type" value="Genomic_DNA"/>
</dbReference>
<dbReference type="AlphaFoldDB" id="A0A077NXS2"/>
<dbReference type="HOGENOM" id="CLU_3142274_0_0_6"/>
<gene>
    <name evidence="1" type="ORF">XBO1_2510006</name>
</gene>